<protein>
    <submittedName>
        <fullName evidence="2">Uncharacterized protein</fullName>
    </submittedName>
</protein>
<dbReference type="InterPro" id="IPR036412">
    <property type="entry name" value="HAD-like_sf"/>
</dbReference>
<dbReference type="CDD" id="cd07530">
    <property type="entry name" value="HAD_Pase_UmpH-like"/>
    <property type="match status" value="1"/>
</dbReference>
<proteinExistence type="predicted"/>
<dbReference type="Pfam" id="PF13242">
    <property type="entry name" value="Hydrolase_like"/>
    <property type="match status" value="1"/>
</dbReference>
<dbReference type="OrthoDB" id="10251048at2759"/>
<feature type="compositionally biased region" description="Polar residues" evidence="1">
    <location>
        <begin position="729"/>
        <end position="741"/>
    </location>
</feature>
<evidence type="ECO:0000256" key="1">
    <source>
        <dbReference type="SAM" id="MobiDB-lite"/>
    </source>
</evidence>
<sequence>MQQQGKHLSREWALLKDPVLHTERLDAIRQKKGYIIDMDGVIYHGTNLLPGAKELVQFLQDNNKRFLFLTNNSAPTPQELQQKLHRLGIDVGAEHFFTCGQATALFLESQMPGGGTCYVIGEPGLAYALYEKGFYMNDHNPDYVVLGETTAINFEKITKAVQLVQQGAKLIATNLDVETLDSQGRKIPSTGAFAASIELVTKTQAFYCGKPSALIMRYAQRVLGLSRLETCIIGDRMDTDIVAGITSEIDPVLVLSGVTQMGDLKEFAYGPYLILGGVYEIPSDDESHRITEEELEEASRRLVLRRLDPLAQETAVTIENNNRAKEINKQEVIDAFKRTKSSYKRTRTVACGPFPIPAEKCVPTMASTEQIEKYEAQFVHVVIGFLGNQTIADLLRIFSYSDAHIPIGKNSFLHSFFQKIKDLDINLDVAILCNDINSENRLFWFLELIKTNCAPFAILPVRRDTFGVCVKIRRSDKPVHPIKEANAVDIVMVYDSAINVNSRVLRQFNGVIYNDPQVIYITTLDSADIRCYNSPCHDEAEWDTRYKHITIAQNIFHQPNRRPAFKNFVDWNNYIALEVAEWAAKKDDTPFRFYRPPKKSVGMQAFRSGFGGSHPLSSTPCKPKAVPEPVDATLKTSNAIAPVGNAPAKRKQKQKMKDKQVDVSSLAAAAAAAPGPLQPSFSSSTNAPLVPTSSAHATNASIRNNAANVTNAFASAAIDSNASSSDSNTHSFKSNPINTASHPHISSTTSSTEEISSQKRPLEEEESNEPFTSTSSVKRTKGSDRFMPAFDFGSVLDAAMQEFEDQLNSINTNI</sequence>
<evidence type="ECO:0000313" key="2">
    <source>
        <dbReference type="EMBL" id="KAG2199851.1"/>
    </source>
</evidence>
<dbReference type="NCBIfam" id="TIGR01460">
    <property type="entry name" value="HAD-SF-IIA"/>
    <property type="match status" value="1"/>
</dbReference>
<dbReference type="InterPro" id="IPR023214">
    <property type="entry name" value="HAD_sf"/>
</dbReference>
<dbReference type="GO" id="GO:0005737">
    <property type="term" value="C:cytoplasm"/>
    <property type="evidence" value="ECO:0007669"/>
    <property type="project" value="TreeGrafter"/>
</dbReference>
<dbReference type="PANTHER" id="PTHR19288">
    <property type="entry name" value="4-NITROPHENYLPHOSPHATASE-RELATED"/>
    <property type="match status" value="1"/>
</dbReference>
<dbReference type="AlphaFoldDB" id="A0A8H7UV77"/>
<feature type="compositionally biased region" description="Low complexity" evidence="1">
    <location>
        <begin position="745"/>
        <end position="755"/>
    </location>
</feature>
<dbReference type="Gene3D" id="3.40.50.1000">
    <property type="entry name" value="HAD superfamily/HAD-like"/>
    <property type="match status" value="2"/>
</dbReference>
<reference evidence="2" key="1">
    <citation type="submission" date="2020-12" db="EMBL/GenBank/DDBJ databases">
        <title>Metabolic potential, ecology and presence of endohyphal bacteria is reflected in genomic diversity of Mucoromycotina.</title>
        <authorList>
            <person name="Muszewska A."/>
            <person name="Okrasinska A."/>
            <person name="Steczkiewicz K."/>
            <person name="Drgas O."/>
            <person name="Orlowska M."/>
            <person name="Perlinska-Lenart U."/>
            <person name="Aleksandrzak-Piekarczyk T."/>
            <person name="Szatraj K."/>
            <person name="Zielenkiewicz U."/>
            <person name="Pilsyk S."/>
            <person name="Malc E."/>
            <person name="Mieczkowski P."/>
            <person name="Kruszewska J.S."/>
            <person name="Biernat P."/>
            <person name="Pawlowska J."/>
        </authorList>
    </citation>
    <scope>NUCLEOTIDE SEQUENCE</scope>
    <source>
        <strain evidence="2">CBS 226.32</strain>
    </source>
</reference>
<dbReference type="Proteomes" id="UP000650833">
    <property type="component" value="Unassembled WGS sequence"/>
</dbReference>
<dbReference type="EMBL" id="JAEPRC010000336">
    <property type="protein sequence ID" value="KAG2199851.1"/>
    <property type="molecule type" value="Genomic_DNA"/>
</dbReference>
<organism evidence="2 3">
    <name type="scientific">Mucor plumbeus</name>
    <dbReference type="NCBI Taxonomy" id="97098"/>
    <lineage>
        <taxon>Eukaryota</taxon>
        <taxon>Fungi</taxon>
        <taxon>Fungi incertae sedis</taxon>
        <taxon>Mucoromycota</taxon>
        <taxon>Mucoromycotina</taxon>
        <taxon>Mucoromycetes</taxon>
        <taxon>Mucorales</taxon>
        <taxon>Mucorineae</taxon>
        <taxon>Mucoraceae</taxon>
        <taxon>Mucor</taxon>
    </lineage>
</organism>
<evidence type="ECO:0000313" key="3">
    <source>
        <dbReference type="Proteomes" id="UP000650833"/>
    </source>
</evidence>
<feature type="region of interest" description="Disordered" evidence="1">
    <location>
        <begin position="720"/>
        <end position="785"/>
    </location>
</feature>
<dbReference type="GO" id="GO:0016791">
    <property type="term" value="F:phosphatase activity"/>
    <property type="evidence" value="ECO:0007669"/>
    <property type="project" value="TreeGrafter"/>
</dbReference>
<keyword evidence="3" id="KW-1185">Reference proteome</keyword>
<dbReference type="Pfam" id="PF13344">
    <property type="entry name" value="Hydrolase_6"/>
    <property type="match status" value="1"/>
</dbReference>
<gene>
    <name evidence="2" type="ORF">INT46_002735</name>
</gene>
<accession>A0A8H7UV77</accession>
<name>A0A8H7UV77_9FUNG</name>
<comment type="caution">
    <text evidence="2">The sequence shown here is derived from an EMBL/GenBank/DDBJ whole genome shotgun (WGS) entry which is preliminary data.</text>
</comment>
<dbReference type="SUPFAM" id="SSF56784">
    <property type="entry name" value="HAD-like"/>
    <property type="match status" value="1"/>
</dbReference>
<feature type="region of interest" description="Disordered" evidence="1">
    <location>
        <begin position="637"/>
        <end position="662"/>
    </location>
</feature>
<dbReference type="PANTHER" id="PTHR19288:SF46">
    <property type="entry name" value="HALOACID DEHALOGENASE-LIKE HYDROLASE DOMAIN-CONTAINING PROTEIN 2"/>
    <property type="match status" value="1"/>
</dbReference>
<dbReference type="InterPro" id="IPR006357">
    <property type="entry name" value="HAD-SF_hydro_IIA"/>
</dbReference>